<dbReference type="VEuPathDB" id="AmoebaDB:EHI5A_006740"/>
<comment type="caution">
    <text evidence="1">The sequence shown here is derived from an EMBL/GenBank/DDBJ whole genome shotgun (WGS) entry which is preliminary data.</text>
</comment>
<dbReference type="VEuPathDB" id="AmoebaDB:KM1_054900"/>
<dbReference type="VEuPathDB" id="AmoebaDB:EHI8A_026320"/>
<name>A0A5K1U8Q2_ENTHI</name>
<protein>
    <submittedName>
        <fullName evidence="1">Uncharacterized protein</fullName>
    </submittedName>
</protein>
<accession>A0A5K1U8Q2</accession>
<gene>
    <name evidence="1" type="ORF">CL6EHI_152960</name>
</gene>
<proteinExistence type="predicted"/>
<dbReference type="OMA" id="VELISMC"/>
<dbReference type="VEuPathDB" id="AmoebaDB:EHI_152960"/>
<dbReference type="Proteomes" id="UP000078387">
    <property type="component" value="Unassembled WGS sequence"/>
</dbReference>
<reference evidence="1 2" key="1">
    <citation type="submission" date="2016-05" db="EMBL/GenBank/DDBJ databases">
        <title>First whole genome sequencing of Entamoeba histolytica HM1:IMSS-clone-6.</title>
        <authorList>
            <person name="Mukherjee Avik.K."/>
            <person name="Izumyama S."/>
            <person name="Nakada-Tsukui K."/>
            <person name="Nozaki T."/>
        </authorList>
    </citation>
    <scope>NUCLEOTIDE SEQUENCE [LARGE SCALE GENOMIC DNA]</scope>
    <source>
        <strain evidence="1 2">HM1:IMSS clone 6</strain>
    </source>
</reference>
<organism evidence="1 2">
    <name type="scientific">Entamoeba histolytica</name>
    <dbReference type="NCBI Taxonomy" id="5759"/>
    <lineage>
        <taxon>Eukaryota</taxon>
        <taxon>Amoebozoa</taxon>
        <taxon>Evosea</taxon>
        <taxon>Archamoebae</taxon>
        <taxon>Mastigamoebida</taxon>
        <taxon>Entamoebidae</taxon>
        <taxon>Entamoeba</taxon>
    </lineage>
</organism>
<sequence>MEELSNKIIQQLELLEDNSLNTWNAADEQLTKIFSKYLFSKQFQPIAYKLLLNYFISNYKEKIKSSKYAFVKLMLMTKYTQKEIVINDIEQLWEVIINIYESQNTSLLETISPYLIDLYNFSITSHSIVMILRNYTKLNYLITPIQLNRKSNALFYCILIHHQSNTIHLTSSIQQFSQSIEQNIQKKTLDLFLLFIKEYISLFSSMNWIIHDSIIISILNFIESILNKKDSIPPALVLTSIEIIQNILSLVQYIDIKESLINSLLIMFNSISHSNIIASCYNTLVLLLQLSPTLCLSVFERNKELVYNIYLHLPQCDRHLYIHSINLLTQLCETYQRYLSYDTFLKVLQTSSTKYLEYYIPKPSDSTTIIDCLYFNAMKLIKSFATSSSIPDSLLNIFTSIKANTPWPSKVNFLNTLSSLPLFLVTPQRLSHLYDLADFFLVDVDQRVITAAGKAFSTLFSVLPLSSKSRIITKHIQQLISRPDIYTRGSICLIKNMLKNQPTLLSLSQSIKLISIVLFALEHSQWKCDIDVLIDSFELFTILAKQDIPQKEFFTHSDRLTSLFTFHLILLSIFSITLFPEKINKITDQVTSSFKYPYIVAVVKNKLYSTLLSVIQARLSVRNPLLSFSPTEDSALTLLSKVFTSLSCFILKLPECTSAYSDEILLHITTLSPIDLSGSIACMTQILLYSHTISPNPLLDNARSPIRSVLMKEMNYRDYVNIPKVEPRKITEQTLKDIVSHSHSIFSQIQNAGCSSIDWYISTSYLALYYNIFLSKSIRSPKNSISIIYNTIAPKEVLTSEWITFKNLVQQHNLLNDFILSKIDGTPTLSTIFPLFSNIFTENPHITKVSKKLFSEAVEQENTFNQQLDKIIIGNDSGAVQTIRMYEGYIELLKQEEKEIFERFTHLFDMQQIQLCLNGTTDGKEIVERMCIFVQGFIAEGCKQTIIKEMNQNIVMLWRLLKRESTIRNKLVEGLNKTLIINSEGVNAWKVRMYAVIALLRSLTLRMLIFIGNEDAIKSLIDSAVIGICNVHFVLSPQNEVNLTILNSIYAIIKEIKEVLEIPAQTSLFKQVSQTNISMLFFNSLNTKAQSFSNNNIIEKLYFISFLGKEIPLELAKDIFTSIPLCSLQTFFPPMLPFLFRSLTQPKQPLPKKYLNIMHLLPQTFRVNYLSSHINEIHSIPQLFFNNLSLFSVQTLEKVALEITTTSSLYFKFIDQFPDAPICEFGEVFDYLCVKFLKEQQPSQFTQTLEMNNCTLENLINLSKIVSEQIPYLSGLTELNNENLIKVGMGILSKMCNKTTRMLIDGLNISSMCLTMRFFIMLRIYLSKHIKELPIFDTEGNVLRLEPQQEFSDKLLMSDFWDCCEVNSLESALRITICLLSQLDYQVTKTTTLDHAVDNYVAPQHSFE</sequence>
<evidence type="ECO:0000313" key="2">
    <source>
        <dbReference type="Proteomes" id="UP000078387"/>
    </source>
</evidence>
<evidence type="ECO:0000313" key="1">
    <source>
        <dbReference type="EMBL" id="GAT91549.1"/>
    </source>
</evidence>
<dbReference type="VEuPathDB" id="AmoebaDB:EHI7A_012430"/>
<dbReference type="EMBL" id="BDEQ01000001">
    <property type="protein sequence ID" value="GAT91549.1"/>
    <property type="molecule type" value="Genomic_DNA"/>
</dbReference>